<organism evidence="2 3">
    <name type="scientific">Cymbomonas tetramitiformis</name>
    <dbReference type="NCBI Taxonomy" id="36881"/>
    <lineage>
        <taxon>Eukaryota</taxon>
        <taxon>Viridiplantae</taxon>
        <taxon>Chlorophyta</taxon>
        <taxon>Pyramimonadophyceae</taxon>
        <taxon>Pyramimonadales</taxon>
        <taxon>Pyramimonadaceae</taxon>
        <taxon>Cymbomonas</taxon>
    </lineage>
</organism>
<proteinExistence type="predicted"/>
<dbReference type="AlphaFoldDB" id="A0AAE0H2E3"/>
<gene>
    <name evidence="2" type="ORF">CYMTET_3925</name>
</gene>
<dbReference type="EMBL" id="LGRX02000428">
    <property type="protein sequence ID" value="KAK3288613.1"/>
    <property type="molecule type" value="Genomic_DNA"/>
</dbReference>
<protein>
    <submittedName>
        <fullName evidence="2">Uncharacterized protein</fullName>
    </submittedName>
</protein>
<name>A0AAE0H2E3_9CHLO</name>
<dbReference type="Proteomes" id="UP001190700">
    <property type="component" value="Unassembled WGS sequence"/>
</dbReference>
<keyword evidence="3" id="KW-1185">Reference proteome</keyword>
<feature type="compositionally biased region" description="Basic and acidic residues" evidence="1">
    <location>
        <begin position="112"/>
        <end position="129"/>
    </location>
</feature>
<evidence type="ECO:0000313" key="3">
    <source>
        <dbReference type="Proteomes" id="UP001190700"/>
    </source>
</evidence>
<comment type="caution">
    <text evidence="2">The sequence shown here is derived from an EMBL/GenBank/DDBJ whole genome shotgun (WGS) entry which is preliminary data.</text>
</comment>
<accession>A0AAE0H2E3</accession>
<sequence length="154" mass="17342">MKLKEKRNHRPVPCPPLILEAVWTEHAMDTEGYSEFCDSYFGYFVSDKAVPKSGTLLRLQSILCVLNSYNESIVPCHEYALINIKHLVDNGMWWPELIPSHGPFVMPTTLPQEEKERGGKKRDRDEAAGEKQGAPATDNAENLSSESKIPALED</sequence>
<evidence type="ECO:0000313" key="2">
    <source>
        <dbReference type="EMBL" id="KAK3288613.1"/>
    </source>
</evidence>
<evidence type="ECO:0000256" key="1">
    <source>
        <dbReference type="SAM" id="MobiDB-lite"/>
    </source>
</evidence>
<feature type="region of interest" description="Disordered" evidence="1">
    <location>
        <begin position="104"/>
        <end position="154"/>
    </location>
</feature>
<reference evidence="2 3" key="1">
    <citation type="journal article" date="2015" name="Genome Biol. Evol.">
        <title>Comparative Genomics of a Bacterivorous Green Alga Reveals Evolutionary Causalities and Consequences of Phago-Mixotrophic Mode of Nutrition.</title>
        <authorList>
            <person name="Burns J.A."/>
            <person name="Paasch A."/>
            <person name="Narechania A."/>
            <person name="Kim E."/>
        </authorList>
    </citation>
    <scope>NUCLEOTIDE SEQUENCE [LARGE SCALE GENOMIC DNA]</scope>
    <source>
        <strain evidence="2 3">PLY_AMNH</strain>
    </source>
</reference>